<dbReference type="CDD" id="cd11375">
    <property type="entry name" value="Peptidase_M54"/>
    <property type="match status" value="1"/>
</dbReference>
<reference evidence="7 8" key="1">
    <citation type="submission" date="2020-08" db="EMBL/GenBank/DDBJ databases">
        <title>Bridging the membrane lipid divide: bacteria of the FCB group superphylum have the potential to synthesize archaeal ether lipids.</title>
        <authorList>
            <person name="Villanueva L."/>
            <person name="Von Meijenfeldt F.A.B."/>
            <person name="Westbye A.B."/>
            <person name="Yadav S."/>
            <person name="Hopmans E.C."/>
            <person name="Dutilh B.E."/>
            <person name="Sinninghe Damste J.S."/>
        </authorList>
    </citation>
    <scope>NUCLEOTIDE SEQUENCE [LARGE SCALE GENOMIC DNA]</scope>
    <source>
        <strain evidence="7">NIOZ-UU17</strain>
    </source>
</reference>
<dbReference type="InterPro" id="IPR012091">
    <property type="entry name" value="Pept_M54_archaemetzncn_arc/bac"/>
</dbReference>
<evidence type="ECO:0000256" key="5">
    <source>
        <dbReference type="ARBA" id="ARBA00022833"/>
    </source>
</evidence>
<evidence type="ECO:0000256" key="3">
    <source>
        <dbReference type="ARBA" id="ARBA00022723"/>
    </source>
</evidence>
<dbReference type="Pfam" id="PF07998">
    <property type="entry name" value="Peptidase_M54"/>
    <property type="match status" value="1"/>
</dbReference>
<organism evidence="7 8">
    <name type="scientific">Candidatus Desulfatibia vada</name>
    <dbReference type="NCBI Taxonomy" id="2841696"/>
    <lineage>
        <taxon>Bacteria</taxon>
        <taxon>Pseudomonadati</taxon>
        <taxon>Thermodesulfobacteriota</taxon>
        <taxon>Desulfobacteria</taxon>
        <taxon>Desulfobacterales</taxon>
        <taxon>Desulfobacterales incertae sedis</taxon>
        <taxon>Candidatus Desulfatibia</taxon>
    </lineage>
</organism>
<keyword evidence="6 7" id="KW-0482">Metalloprotease</keyword>
<gene>
    <name evidence="7" type="ORF">H8D96_11975</name>
</gene>
<name>A0A8J6TSW5_9BACT</name>
<dbReference type="InterPro" id="IPR024079">
    <property type="entry name" value="MetalloPept_cat_dom_sf"/>
</dbReference>
<protein>
    <submittedName>
        <fullName evidence="7">Archaemetzincin family Zn-dependent metalloprotease</fullName>
    </submittedName>
</protein>
<dbReference type="GO" id="GO:0008270">
    <property type="term" value="F:zinc ion binding"/>
    <property type="evidence" value="ECO:0007669"/>
    <property type="project" value="InterPro"/>
</dbReference>
<dbReference type="AlphaFoldDB" id="A0A8J6TSW5"/>
<dbReference type="EMBL" id="JACNIG010000238">
    <property type="protein sequence ID" value="MBC8432620.1"/>
    <property type="molecule type" value="Genomic_DNA"/>
</dbReference>
<dbReference type="PANTHER" id="PTHR15910">
    <property type="entry name" value="ARCHAEMETZINCIN"/>
    <property type="match status" value="1"/>
</dbReference>
<dbReference type="NCBIfam" id="NF033823">
    <property type="entry name" value="archmetzin"/>
    <property type="match status" value="1"/>
</dbReference>
<evidence type="ECO:0000313" key="8">
    <source>
        <dbReference type="Proteomes" id="UP000605201"/>
    </source>
</evidence>
<sequence>MNTLSEHSILISPVEELAPELLNPAVRDIQKIFGYRTVIKSLLQDVEFALDTSRSQYHSTLILEKLAGLAPAGVVKILAITRVDLFIPILTHVYGEAQLGGKTCIISTHRLNEGLAMSAVESFSRRVVKEAIHELGHTFDLRHCQDHACIMHYCRSIKDVDRKSDQFCRYCRILLADELKRMSST</sequence>
<evidence type="ECO:0000313" key="7">
    <source>
        <dbReference type="EMBL" id="MBC8432620.1"/>
    </source>
</evidence>
<dbReference type="PANTHER" id="PTHR15910:SF1">
    <property type="entry name" value="ARCHAEMETZINCIN-2"/>
    <property type="match status" value="1"/>
</dbReference>
<dbReference type="GO" id="GO:0006508">
    <property type="term" value="P:proteolysis"/>
    <property type="evidence" value="ECO:0007669"/>
    <property type="project" value="UniProtKB-KW"/>
</dbReference>
<keyword evidence="4" id="KW-0378">Hydrolase</keyword>
<dbReference type="PIRSF" id="PIRSF005785">
    <property type="entry name" value="Zn-prot_arch"/>
    <property type="match status" value="1"/>
</dbReference>
<keyword evidence="2" id="KW-0645">Protease</keyword>
<dbReference type="SUPFAM" id="SSF55486">
    <property type="entry name" value="Metalloproteases ('zincins'), catalytic domain"/>
    <property type="match status" value="1"/>
</dbReference>
<evidence type="ECO:0000256" key="4">
    <source>
        <dbReference type="ARBA" id="ARBA00022801"/>
    </source>
</evidence>
<evidence type="ECO:0000256" key="6">
    <source>
        <dbReference type="ARBA" id="ARBA00023049"/>
    </source>
</evidence>
<comment type="cofactor">
    <cofactor evidence="1">
        <name>Zn(2+)</name>
        <dbReference type="ChEBI" id="CHEBI:29105"/>
    </cofactor>
</comment>
<evidence type="ECO:0000256" key="2">
    <source>
        <dbReference type="ARBA" id="ARBA00022670"/>
    </source>
</evidence>
<comment type="caution">
    <text evidence="7">The sequence shown here is derived from an EMBL/GenBank/DDBJ whole genome shotgun (WGS) entry which is preliminary data.</text>
</comment>
<proteinExistence type="predicted"/>
<keyword evidence="3" id="KW-0479">Metal-binding</keyword>
<dbReference type="GO" id="GO:0008237">
    <property type="term" value="F:metallopeptidase activity"/>
    <property type="evidence" value="ECO:0007669"/>
    <property type="project" value="UniProtKB-KW"/>
</dbReference>
<accession>A0A8J6TSW5</accession>
<evidence type="ECO:0000256" key="1">
    <source>
        <dbReference type="ARBA" id="ARBA00001947"/>
    </source>
</evidence>
<dbReference type="Gene3D" id="3.40.390.10">
    <property type="entry name" value="Collagenase (Catalytic Domain)"/>
    <property type="match status" value="1"/>
</dbReference>
<dbReference type="InterPro" id="IPR012962">
    <property type="entry name" value="Pept_M54_archaemetzincn"/>
</dbReference>
<dbReference type="Proteomes" id="UP000605201">
    <property type="component" value="Unassembled WGS sequence"/>
</dbReference>
<keyword evidence="5" id="KW-0862">Zinc</keyword>